<feature type="coiled-coil region" evidence="1">
    <location>
        <begin position="135"/>
        <end position="197"/>
    </location>
</feature>
<accession>D5C4Q3</accession>
<dbReference type="KEGG" id="nhl:Nhal_0106"/>
<name>D5C4Q3_NITHN</name>
<keyword evidence="1" id="KW-0175">Coiled coil</keyword>
<dbReference type="Proteomes" id="UP000001844">
    <property type="component" value="Chromosome"/>
</dbReference>
<dbReference type="OrthoDB" id="5766490at2"/>
<proteinExistence type="predicted"/>
<dbReference type="eggNOG" id="ENOG5032Z72">
    <property type="taxonomic scope" value="Bacteria"/>
</dbReference>
<dbReference type="AlphaFoldDB" id="D5C4Q3"/>
<dbReference type="HOGENOM" id="CLU_1365007_0_0_6"/>
<keyword evidence="3" id="KW-1185">Reference proteome</keyword>
<dbReference type="EMBL" id="CP001798">
    <property type="protein sequence ID" value="ADE13326.1"/>
    <property type="molecule type" value="Genomic_DNA"/>
</dbReference>
<evidence type="ECO:0000313" key="3">
    <source>
        <dbReference type="Proteomes" id="UP000001844"/>
    </source>
</evidence>
<organism evidence="2 3">
    <name type="scientific">Nitrosococcus halophilus (strain Nc4)</name>
    <dbReference type="NCBI Taxonomy" id="472759"/>
    <lineage>
        <taxon>Bacteria</taxon>
        <taxon>Pseudomonadati</taxon>
        <taxon>Pseudomonadota</taxon>
        <taxon>Gammaproteobacteria</taxon>
        <taxon>Chromatiales</taxon>
        <taxon>Chromatiaceae</taxon>
        <taxon>Nitrosococcus</taxon>
    </lineage>
</organism>
<dbReference type="STRING" id="472759.Nhal_0106"/>
<evidence type="ECO:0000313" key="2">
    <source>
        <dbReference type="EMBL" id="ADE13326.1"/>
    </source>
</evidence>
<gene>
    <name evidence="2" type="ordered locus">Nhal_0106</name>
</gene>
<protein>
    <submittedName>
        <fullName evidence="2">Uncharacterized protein</fullName>
    </submittedName>
</protein>
<sequence>MDIAKKFLRLFYRPQFIAFVALTVLALPLHAQSGGDLSLSSEQMQELHKLQQKMRTVGQQLDKIRQEALEAKPELQDQQGEYQSLLFETMKEQGNDPAPALTRMSEIEGQMQDQELAEEKRKQLIMEYRQKDAGLQQASRKAMQDEEVREAAQELSQATVAAMREHNPKTGELLQEMKQLRQEIRQMVAQIKAEEGAGSK</sequence>
<evidence type="ECO:0000256" key="1">
    <source>
        <dbReference type="SAM" id="Coils"/>
    </source>
</evidence>
<dbReference type="RefSeq" id="WP_013031222.1">
    <property type="nucleotide sequence ID" value="NC_013960.1"/>
</dbReference>
<reference evidence="3" key="1">
    <citation type="submission" date="2010-04" db="EMBL/GenBank/DDBJ databases">
        <title>Complete genome sequence of Nitrosococcus halophilus Nc4, a salt-adapted, aerobic obligate ammonia-oxidizing sulfur purple bacterium.</title>
        <authorList>
            <consortium name="US DOE Joint Genome Institute"/>
            <person name="Campbell M.A."/>
            <person name="Malfatti S.A."/>
            <person name="Chain P.S.G."/>
            <person name="Heidelberg J.F."/>
            <person name="Ward B.B."/>
            <person name="Klotz M.G."/>
        </authorList>
    </citation>
    <scope>NUCLEOTIDE SEQUENCE [LARGE SCALE GENOMIC DNA]</scope>
    <source>
        <strain evidence="3">Nc4</strain>
    </source>
</reference>